<accession>A0A199XNP1</accession>
<gene>
    <name evidence="1" type="ORF">FLB_24960</name>
</gene>
<dbReference type="AlphaFoldDB" id="A0A199XNP1"/>
<comment type="caution">
    <text evidence="1">The sequence shown here is derived from an EMBL/GenBank/DDBJ whole genome shotgun (WGS) entry which is preliminary data.</text>
</comment>
<sequence length="298" mass="33454">MKNIIFISLLCFSVQGTYGQGCSDAGICSIGHGFEKANDQKNTLEIATIFGAGEADVTYFSPYISYTRKVSERFSWSSKVTFSSANGSFGTRTSLGDAFLVGNYRFTEKKDTQWSITSGLKIPFTTANLKINGYSIPLDYQASLGTFDWLLNTNLKYKKWDFNTAIQVPVFNNNKNSYFKEFSGTDDFPSTNLFERKADALFRTTYTLQTANKKWIFKPNILFIYHLGEDTFENRFGIREKIIGSDGLTINGNLISSYALTPSSALEVSVATPFVVRDVRPDGLTRSFVFALQYNISF</sequence>
<dbReference type="PATRIC" id="fig|29536.5.peg.2596"/>
<keyword evidence="2" id="KW-1185">Reference proteome</keyword>
<evidence type="ECO:0000313" key="1">
    <source>
        <dbReference type="EMBL" id="OAZ03250.1"/>
    </source>
</evidence>
<name>A0A199XNP1_9FLAO</name>
<evidence type="ECO:0000313" key="2">
    <source>
        <dbReference type="Proteomes" id="UP000093807"/>
    </source>
</evidence>
<organism evidence="1 2">
    <name type="scientific">Flavobacterium succinicans</name>
    <dbReference type="NCBI Taxonomy" id="29536"/>
    <lineage>
        <taxon>Bacteria</taxon>
        <taxon>Pseudomonadati</taxon>
        <taxon>Bacteroidota</taxon>
        <taxon>Flavobacteriia</taxon>
        <taxon>Flavobacteriales</taxon>
        <taxon>Flavobacteriaceae</taxon>
        <taxon>Flavobacterium</taxon>
    </lineage>
</organism>
<dbReference type="OrthoDB" id="1119914at2"/>
<protein>
    <recommendedName>
        <fullName evidence="3">MetA-pathway of phenol degradation</fullName>
    </recommendedName>
</protein>
<proteinExistence type="predicted"/>
<dbReference type="Proteomes" id="UP000093807">
    <property type="component" value="Unassembled WGS sequence"/>
</dbReference>
<dbReference type="RefSeq" id="WP_064716252.1">
    <property type="nucleotide sequence ID" value="NZ_JMTM01000065.1"/>
</dbReference>
<reference evidence="1 2" key="1">
    <citation type="submission" date="2016-06" db="EMBL/GenBank/DDBJ databases">
        <title>Draft genome sequence of Flavobacterium succinicans strain DD5b.</title>
        <authorList>
            <person name="Poehlein A."/>
            <person name="Daniel R."/>
            <person name="Simeonova D.D."/>
        </authorList>
    </citation>
    <scope>NUCLEOTIDE SEQUENCE [LARGE SCALE GENOMIC DNA]</scope>
    <source>
        <strain evidence="1 2">DD5b</strain>
    </source>
</reference>
<evidence type="ECO:0008006" key="3">
    <source>
        <dbReference type="Google" id="ProtNLM"/>
    </source>
</evidence>
<dbReference type="EMBL" id="JMTM01000065">
    <property type="protein sequence ID" value="OAZ03250.1"/>
    <property type="molecule type" value="Genomic_DNA"/>
</dbReference>